<gene>
    <name evidence="1" type="ORF">AB6A40_006792</name>
</gene>
<reference evidence="1 2" key="1">
    <citation type="submission" date="2024-08" db="EMBL/GenBank/DDBJ databases">
        <title>Gnathostoma spinigerum genome.</title>
        <authorList>
            <person name="Gonzalez-Bertolin B."/>
            <person name="Monzon S."/>
            <person name="Zaballos A."/>
            <person name="Jimenez P."/>
            <person name="Dekumyoy P."/>
            <person name="Varona S."/>
            <person name="Cuesta I."/>
            <person name="Sumanam S."/>
            <person name="Adisakwattana P."/>
            <person name="Gasser R.B."/>
            <person name="Hernandez-Gonzalez A."/>
            <person name="Young N.D."/>
            <person name="Perteguer M.J."/>
        </authorList>
    </citation>
    <scope>NUCLEOTIDE SEQUENCE [LARGE SCALE GENOMIC DNA]</scope>
    <source>
        <strain evidence="1">AL3</strain>
        <tissue evidence="1">Liver</tissue>
    </source>
</reference>
<protein>
    <submittedName>
        <fullName evidence="1">Uncharacterized protein</fullName>
    </submittedName>
</protein>
<sequence length="71" mass="8157">MELQWIQPLYLASYPVASEACAIHAQILQGKVPFFYQELVFVHDIQAKTACSTGGYIRLHLSRLQNYILMK</sequence>
<evidence type="ECO:0000313" key="2">
    <source>
        <dbReference type="Proteomes" id="UP001608902"/>
    </source>
</evidence>
<keyword evidence="2" id="KW-1185">Reference proteome</keyword>
<comment type="caution">
    <text evidence="1">The sequence shown here is derived from an EMBL/GenBank/DDBJ whole genome shotgun (WGS) entry which is preliminary data.</text>
</comment>
<dbReference type="AlphaFoldDB" id="A0ABD6ESS5"/>
<accession>A0ABD6ESS5</accession>
<dbReference type="EMBL" id="JBGFUD010005042">
    <property type="protein sequence ID" value="MFH4980083.1"/>
    <property type="molecule type" value="Genomic_DNA"/>
</dbReference>
<organism evidence="1 2">
    <name type="scientific">Gnathostoma spinigerum</name>
    <dbReference type="NCBI Taxonomy" id="75299"/>
    <lineage>
        <taxon>Eukaryota</taxon>
        <taxon>Metazoa</taxon>
        <taxon>Ecdysozoa</taxon>
        <taxon>Nematoda</taxon>
        <taxon>Chromadorea</taxon>
        <taxon>Rhabditida</taxon>
        <taxon>Spirurina</taxon>
        <taxon>Gnathostomatomorpha</taxon>
        <taxon>Gnathostomatoidea</taxon>
        <taxon>Gnathostomatidae</taxon>
        <taxon>Gnathostoma</taxon>
    </lineage>
</organism>
<evidence type="ECO:0000313" key="1">
    <source>
        <dbReference type="EMBL" id="MFH4980083.1"/>
    </source>
</evidence>
<dbReference type="Proteomes" id="UP001608902">
    <property type="component" value="Unassembled WGS sequence"/>
</dbReference>
<proteinExistence type="predicted"/>
<name>A0ABD6ESS5_9BILA</name>